<dbReference type="PROSITE" id="PS01186">
    <property type="entry name" value="EGF_2"/>
    <property type="match status" value="1"/>
</dbReference>
<dbReference type="Gene3D" id="2.10.25.10">
    <property type="entry name" value="Laminin"/>
    <property type="match status" value="1"/>
</dbReference>
<evidence type="ECO:0000256" key="1">
    <source>
        <dbReference type="PROSITE-ProRule" id="PRU00076"/>
    </source>
</evidence>
<evidence type="ECO:0000256" key="2">
    <source>
        <dbReference type="SAM" id="Phobius"/>
    </source>
</evidence>
<dbReference type="PANTHER" id="PTHR12332">
    <property type="entry name" value="KEREN-RELATED"/>
    <property type="match status" value="1"/>
</dbReference>
<dbReference type="PANTHER" id="PTHR12332:SF1">
    <property type="entry name" value="KEREN-RELATED"/>
    <property type="match status" value="1"/>
</dbReference>
<keyword evidence="1" id="KW-0245">EGF-like domain</keyword>
<keyword evidence="2" id="KW-1133">Transmembrane helix</keyword>
<keyword evidence="4" id="KW-1185">Reference proteome</keyword>
<organism evidence="4 5">
    <name type="scientific">Romanomermis culicivorax</name>
    <name type="common">Nematode worm</name>
    <dbReference type="NCBI Taxonomy" id="13658"/>
    <lineage>
        <taxon>Eukaryota</taxon>
        <taxon>Metazoa</taxon>
        <taxon>Ecdysozoa</taxon>
        <taxon>Nematoda</taxon>
        <taxon>Enoplea</taxon>
        <taxon>Dorylaimia</taxon>
        <taxon>Mermithida</taxon>
        <taxon>Mermithoidea</taxon>
        <taxon>Mermithidae</taxon>
        <taxon>Romanomermis</taxon>
    </lineage>
</organism>
<protein>
    <submittedName>
        <fullName evidence="5">EGF-like domain-containing protein</fullName>
    </submittedName>
</protein>
<dbReference type="Pfam" id="PF00008">
    <property type="entry name" value="EGF"/>
    <property type="match status" value="1"/>
</dbReference>
<dbReference type="WBParaSite" id="nRc.2.0.1.t09491-RA">
    <property type="protein sequence ID" value="nRc.2.0.1.t09491-RA"/>
    <property type="gene ID" value="nRc.2.0.1.g09491"/>
</dbReference>
<dbReference type="PROSITE" id="PS00022">
    <property type="entry name" value="EGF_1"/>
    <property type="match status" value="1"/>
</dbReference>
<keyword evidence="1" id="KW-1015">Disulfide bond</keyword>
<dbReference type="PROSITE" id="PS50026">
    <property type="entry name" value="EGF_3"/>
    <property type="match status" value="1"/>
</dbReference>
<keyword evidence="2" id="KW-0812">Transmembrane</keyword>
<dbReference type="GO" id="GO:0005154">
    <property type="term" value="F:epidermal growth factor receptor binding"/>
    <property type="evidence" value="ECO:0007669"/>
    <property type="project" value="InterPro"/>
</dbReference>
<dbReference type="InterPro" id="IPR043403">
    <property type="entry name" value="Gurken/Spitz"/>
</dbReference>
<dbReference type="AlphaFoldDB" id="A0A915I6U9"/>
<name>A0A915I6U9_ROMCU</name>
<comment type="caution">
    <text evidence="1">Lacks conserved residue(s) required for the propagation of feature annotation.</text>
</comment>
<proteinExistence type="predicted"/>
<reference evidence="5" key="1">
    <citation type="submission" date="2022-11" db="UniProtKB">
        <authorList>
            <consortium name="WormBaseParasite"/>
        </authorList>
    </citation>
    <scope>IDENTIFICATION</scope>
</reference>
<dbReference type="GO" id="GO:0048018">
    <property type="term" value="F:receptor ligand activity"/>
    <property type="evidence" value="ECO:0007669"/>
    <property type="project" value="InterPro"/>
</dbReference>
<dbReference type="SUPFAM" id="SSF57196">
    <property type="entry name" value="EGF/Laminin"/>
    <property type="match status" value="1"/>
</dbReference>
<feature type="domain" description="EGF-like" evidence="3">
    <location>
        <begin position="50"/>
        <end position="96"/>
    </location>
</feature>
<sequence>MGENPALLGLAAHLIGGGGACIFRMTGSNIQNARIQEQLMTMAPVDGGTNYVNCTDKSLLDYYCLNGGTCLQLVVAEGENPVLCNCSVGWYGKRCEYHESAGPFYVTEKSVMDYVPFICGAILLFLIVVLTSGSIIYYKKYRRRAPSDDQSDQNQADHFDDFGTRNNHCGANFGLTNVSSTIKRLSRSLSGRINRINNS</sequence>
<evidence type="ECO:0000259" key="3">
    <source>
        <dbReference type="PROSITE" id="PS50026"/>
    </source>
</evidence>
<accession>A0A915I6U9</accession>
<dbReference type="GO" id="GO:0007173">
    <property type="term" value="P:epidermal growth factor receptor signaling pathway"/>
    <property type="evidence" value="ECO:0007669"/>
    <property type="project" value="InterPro"/>
</dbReference>
<evidence type="ECO:0000313" key="5">
    <source>
        <dbReference type="WBParaSite" id="nRc.2.0.1.t09491-RA"/>
    </source>
</evidence>
<feature type="disulfide bond" evidence="1">
    <location>
        <begin position="86"/>
        <end position="95"/>
    </location>
</feature>
<dbReference type="Proteomes" id="UP000887565">
    <property type="component" value="Unplaced"/>
</dbReference>
<evidence type="ECO:0000313" key="4">
    <source>
        <dbReference type="Proteomes" id="UP000887565"/>
    </source>
</evidence>
<feature type="transmembrane region" description="Helical" evidence="2">
    <location>
        <begin position="114"/>
        <end position="138"/>
    </location>
</feature>
<keyword evidence="2" id="KW-0472">Membrane</keyword>
<dbReference type="InterPro" id="IPR000742">
    <property type="entry name" value="EGF"/>
</dbReference>